<evidence type="ECO:0000313" key="2">
    <source>
        <dbReference type="Proteomes" id="UP000275408"/>
    </source>
</evidence>
<accession>A0A3M6UXI2</accession>
<proteinExistence type="predicted"/>
<organism evidence="1 2">
    <name type="scientific">Pocillopora damicornis</name>
    <name type="common">Cauliflower coral</name>
    <name type="synonym">Millepora damicornis</name>
    <dbReference type="NCBI Taxonomy" id="46731"/>
    <lineage>
        <taxon>Eukaryota</taxon>
        <taxon>Metazoa</taxon>
        <taxon>Cnidaria</taxon>
        <taxon>Anthozoa</taxon>
        <taxon>Hexacorallia</taxon>
        <taxon>Scleractinia</taxon>
        <taxon>Astrocoeniina</taxon>
        <taxon>Pocilloporidae</taxon>
        <taxon>Pocillopora</taxon>
    </lineage>
</organism>
<evidence type="ECO:0000313" key="1">
    <source>
        <dbReference type="EMBL" id="RMX58371.1"/>
    </source>
</evidence>
<protein>
    <submittedName>
        <fullName evidence="1">Uncharacterized protein</fullName>
    </submittedName>
</protein>
<name>A0A3M6UXI2_POCDA</name>
<dbReference type="Proteomes" id="UP000275408">
    <property type="component" value="Unassembled WGS sequence"/>
</dbReference>
<sequence>MSGKRIVVNPSQTSTRLAGPTCVDFTRTERVISAAMPEGALKQALTLTLTLTQIISRLTDCRFTLGSPQSSVTCNGEYRRHVPRYQTLGNDDKDAMLDFRQSEDKHIQIDVNNIDTNLTVLHETDNSITVNEATGSTNNSVTDDCVEDTEDSIPYMFSLLTCEDTCEPAIQQIKISGISPLVQAISNIVTKKLKQILFTMKCNFCLAHLTWTFIKSNTSWKSTDKNTETEKFLKKKSNTNTKYSNQNYFSIQTSFDEYICNTCNSKVKQGKVPCQAVINNMYVDDTPVELASLEKLEQILIA</sequence>
<keyword evidence="2" id="KW-1185">Reference proteome</keyword>
<comment type="caution">
    <text evidence="1">The sequence shown here is derived from an EMBL/GenBank/DDBJ whole genome shotgun (WGS) entry which is preliminary data.</text>
</comment>
<dbReference type="AlphaFoldDB" id="A0A3M6UXI2"/>
<dbReference type="EMBL" id="RCHS01000531">
    <property type="protein sequence ID" value="RMX58371.1"/>
    <property type="molecule type" value="Genomic_DNA"/>
</dbReference>
<reference evidence="1 2" key="1">
    <citation type="journal article" date="2018" name="Sci. Rep.">
        <title>Comparative analysis of the Pocillopora damicornis genome highlights role of immune system in coral evolution.</title>
        <authorList>
            <person name="Cunning R."/>
            <person name="Bay R.A."/>
            <person name="Gillette P."/>
            <person name="Baker A.C."/>
            <person name="Traylor-Knowles N."/>
        </authorList>
    </citation>
    <scope>NUCLEOTIDE SEQUENCE [LARGE SCALE GENOMIC DNA]</scope>
    <source>
        <strain evidence="1">RSMAS</strain>
        <tissue evidence="1">Whole animal</tissue>
    </source>
</reference>
<gene>
    <name evidence="1" type="ORF">pdam_00012511</name>
</gene>